<dbReference type="InterPro" id="IPR038667">
    <property type="entry name" value="XkdH-like_sf"/>
</dbReference>
<reference evidence="1" key="1">
    <citation type="journal article" date="2022" name="Int. J. Syst. Evol. Microbiol.">
        <title>Genome-based, phenotypic and chemotaxonomic classification of Faecalibacterium strains: proposal of three novel species Faecalibacterium duncaniae sp. nov., Faecalibacterium hattorii sp. nov. and Faecalibacterium gallinarum sp. nov. .</title>
        <authorList>
            <person name="Sakamoto M."/>
            <person name="Sakurai N."/>
            <person name="Tanno H."/>
            <person name="Iino T."/>
            <person name="Ohkuma M."/>
            <person name="Endo A."/>
        </authorList>
    </citation>
    <scope>NUCLEOTIDE SEQUENCE</scope>
    <source>
        <strain evidence="1">JCM 17207</strain>
    </source>
</reference>
<sequence>MAIEDLFNHRCSIYHLREETTSPGWGLPGQTEYSYPDTPDLSGVPCHFNVGASTELAQESPFTTYLYTGKLNLPAGTDVRINDKIVNEASGLDFTAQEPQDIRGHHVTVTIQRKGSLNNTAL</sequence>
<organism evidence="1 2">
    <name type="scientific">Faecalibacterium gallinarum</name>
    <dbReference type="NCBI Taxonomy" id="2903556"/>
    <lineage>
        <taxon>Bacteria</taxon>
        <taxon>Bacillati</taxon>
        <taxon>Bacillota</taxon>
        <taxon>Clostridia</taxon>
        <taxon>Eubacteriales</taxon>
        <taxon>Oscillospiraceae</taxon>
        <taxon>Faecalibacterium</taxon>
    </lineage>
</organism>
<dbReference type="EMBL" id="BQKV01000053">
    <property type="protein sequence ID" value="GJN64891.1"/>
    <property type="molecule type" value="Genomic_DNA"/>
</dbReference>
<gene>
    <name evidence="1" type="primary">xkdH</name>
    <name evidence="1" type="ORF">JCM17207_15160</name>
</gene>
<dbReference type="Gene3D" id="2.40.10.370">
    <property type="entry name" value="Protein of unknown function DUF3599"/>
    <property type="match status" value="1"/>
</dbReference>
<name>A0AA37MYE1_9FIRM</name>
<protein>
    <submittedName>
        <fullName evidence="1">Phage-like element PBSX protein XkdH</fullName>
    </submittedName>
</protein>
<dbReference type="AlphaFoldDB" id="A0AA37MYE1"/>
<accession>A0AA37MYE1</accession>
<dbReference type="RefSeq" id="WP_238317076.1">
    <property type="nucleotide sequence ID" value="NZ_BQKV01000053.1"/>
</dbReference>
<evidence type="ECO:0000313" key="2">
    <source>
        <dbReference type="Proteomes" id="UP001055185"/>
    </source>
</evidence>
<dbReference type="Proteomes" id="UP001055185">
    <property type="component" value="Unassembled WGS sequence"/>
</dbReference>
<dbReference type="Pfam" id="PF12206">
    <property type="entry name" value="DUF3599"/>
    <property type="match status" value="1"/>
</dbReference>
<evidence type="ECO:0000313" key="1">
    <source>
        <dbReference type="EMBL" id="GJN64891.1"/>
    </source>
</evidence>
<dbReference type="InterPro" id="IPR024556">
    <property type="entry name" value="DUF3599"/>
</dbReference>
<proteinExistence type="predicted"/>
<comment type="caution">
    <text evidence="1">The sequence shown here is derived from an EMBL/GenBank/DDBJ whole genome shotgun (WGS) entry which is preliminary data.</text>
</comment>
<keyword evidence="2" id="KW-1185">Reference proteome</keyword>